<dbReference type="InterPro" id="IPR050111">
    <property type="entry name" value="C-type_lectin/snaclec_domain"/>
</dbReference>
<dbReference type="InterPro" id="IPR016187">
    <property type="entry name" value="CTDL_fold"/>
</dbReference>
<dbReference type="InterPro" id="IPR016186">
    <property type="entry name" value="C-type_lectin-like/link_sf"/>
</dbReference>
<dbReference type="SMART" id="SM00034">
    <property type="entry name" value="CLECT"/>
    <property type="match status" value="1"/>
</dbReference>
<dbReference type="SUPFAM" id="SSF56436">
    <property type="entry name" value="C-type lectin-like"/>
    <property type="match status" value="1"/>
</dbReference>
<dbReference type="CDD" id="cd00037">
    <property type="entry name" value="CLECT"/>
    <property type="match status" value="1"/>
</dbReference>
<dbReference type="PROSITE" id="PS50041">
    <property type="entry name" value="C_TYPE_LECTIN_2"/>
    <property type="match status" value="1"/>
</dbReference>
<reference evidence="1" key="1">
    <citation type="submission" date="2020-11" db="EMBL/GenBank/DDBJ databases">
        <authorList>
            <person name="Tran Van P."/>
        </authorList>
    </citation>
    <scope>NUCLEOTIDE SEQUENCE</scope>
</reference>
<dbReference type="EMBL" id="OB663324">
    <property type="protein sequence ID" value="CAD7231252.1"/>
    <property type="molecule type" value="Genomic_DNA"/>
</dbReference>
<dbReference type="InterPro" id="IPR001304">
    <property type="entry name" value="C-type_lectin-like"/>
</dbReference>
<gene>
    <name evidence="1" type="ORF">CTOB1V02_LOCUS9104</name>
</gene>
<name>A0A7R8WGK6_9CRUS</name>
<dbReference type="Gene3D" id="3.10.100.10">
    <property type="entry name" value="Mannose-Binding Protein A, subunit A"/>
    <property type="match status" value="1"/>
</dbReference>
<dbReference type="OrthoDB" id="6344129at2759"/>
<dbReference type="Pfam" id="PF00059">
    <property type="entry name" value="Lectin_C"/>
    <property type="match status" value="1"/>
</dbReference>
<evidence type="ECO:0000313" key="1">
    <source>
        <dbReference type="EMBL" id="CAD7231252.1"/>
    </source>
</evidence>
<accession>A0A7R8WGK6</accession>
<protein>
    <submittedName>
        <fullName evidence="1">Uncharacterized protein</fullName>
    </submittedName>
</protein>
<dbReference type="AlphaFoldDB" id="A0A7R8WGK6"/>
<organism evidence="1">
    <name type="scientific">Cyprideis torosa</name>
    <dbReference type="NCBI Taxonomy" id="163714"/>
    <lineage>
        <taxon>Eukaryota</taxon>
        <taxon>Metazoa</taxon>
        <taxon>Ecdysozoa</taxon>
        <taxon>Arthropoda</taxon>
        <taxon>Crustacea</taxon>
        <taxon>Oligostraca</taxon>
        <taxon>Ostracoda</taxon>
        <taxon>Podocopa</taxon>
        <taxon>Podocopida</taxon>
        <taxon>Cytherocopina</taxon>
        <taxon>Cytheroidea</taxon>
        <taxon>Cytherideidae</taxon>
        <taxon>Cyprideis</taxon>
    </lineage>
</organism>
<sequence length="112" mass="12717">MTWTAAEDHCVSFGGHLASIHSQEEMDFLFSKMEKYDYYWVGGNDVAEAGTWTWIDGSPFEFEKWISRYPSATTNWNCMQITHSGGGIVSGMVNYSVCEIARPFICKADPVW</sequence>
<proteinExistence type="predicted"/>
<dbReference type="PANTHER" id="PTHR22803">
    <property type="entry name" value="MANNOSE, PHOSPHOLIPASE, LECTIN RECEPTOR RELATED"/>
    <property type="match status" value="1"/>
</dbReference>